<evidence type="ECO:0000313" key="3">
    <source>
        <dbReference type="Proteomes" id="UP001150942"/>
    </source>
</evidence>
<reference evidence="2" key="1">
    <citation type="submission" date="2022-11" db="EMBL/GenBank/DDBJ databases">
        <authorList>
            <person name="Petersen C."/>
        </authorList>
    </citation>
    <scope>NUCLEOTIDE SEQUENCE</scope>
    <source>
        <strain evidence="2">IBT 20477</strain>
    </source>
</reference>
<keyword evidence="3" id="KW-1185">Reference proteome</keyword>
<dbReference type="Proteomes" id="UP001150942">
    <property type="component" value="Unassembled WGS sequence"/>
</dbReference>
<dbReference type="AlphaFoldDB" id="A0A9W9MUE9"/>
<protein>
    <submittedName>
        <fullName evidence="2">Uncharacterized protein</fullName>
    </submittedName>
</protein>
<organism evidence="2 3">
    <name type="scientific">Penicillium cf. viridicatum</name>
    <dbReference type="NCBI Taxonomy" id="2972119"/>
    <lineage>
        <taxon>Eukaryota</taxon>
        <taxon>Fungi</taxon>
        <taxon>Dikarya</taxon>
        <taxon>Ascomycota</taxon>
        <taxon>Pezizomycotina</taxon>
        <taxon>Eurotiomycetes</taxon>
        <taxon>Eurotiomycetidae</taxon>
        <taxon>Eurotiales</taxon>
        <taxon>Aspergillaceae</taxon>
        <taxon>Penicillium</taxon>
    </lineage>
</organism>
<comment type="caution">
    <text evidence="2">The sequence shown here is derived from an EMBL/GenBank/DDBJ whole genome shotgun (WGS) entry which is preliminary data.</text>
</comment>
<accession>A0A9W9MUE9</accession>
<name>A0A9W9MUE9_9EURO</name>
<feature type="compositionally biased region" description="Polar residues" evidence="1">
    <location>
        <begin position="52"/>
        <end position="75"/>
    </location>
</feature>
<evidence type="ECO:0000256" key="1">
    <source>
        <dbReference type="SAM" id="MobiDB-lite"/>
    </source>
</evidence>
<dbReference type="EMBL" id="JAPQKQ010000002">
    <property type="protein sequence ID" value="KAJ5207607.1"/>
    <property type="molecule type" value="Genomic_DNA"/>
</dbReference>
<feature type="region of interest" description="Disordered" evidence="1">
    <location>
        <begin position="46"/>
        <end position="81"/>
    </location>
</feature>
<evidence type="ECO:0000313" key="2">
    <source>
        <dbReference type="EMBL" id="KAJ5207607.1"/>
    </source>
</evidence>
<sequence>MGWLKLWGHWVRTTVHKDHAISGIGVKKWAMVEFRRLSYAICIGNSARKSKSQSAVLPKSSNSPLKSGNPPSGTNRMRPGIADRPVRLLVDVGLGTAGLPHQNGS</sequence>
<reference evidence="2" key="2">
    <citation type="journal article" date="2023" name="IMA Fungus">
        <title>Comparative genomic study of the Penicillium genus elucidates a diverse pangenome and 15 lateral gene transfer events.</title>
        <authorList>
            <person name="Petersen C."/>
            <person name="Sorensen T."/>
            <person name="Nielsen M.R."/>
            <person name="Sondergaard T.E."/>
            <person name="Sorensen J.L."/>
            <person name="Fitzpatrick D.A."/>
            <person name="Frisvad J.C."/>
            <person name="Nielsen K.L."/>
        </authorList>
    </citation>
    <scope>NUCLEOTIDE SEQUENCE</scope>
    <source>
        <strain evidence="2">IBT 20477</strain>
    </source>
</reference>
<gene>
    <name evidence="2" type="ORF">N7449_001986</name>
</gene>
<proteinExistence type="predicted"/>